<gene>
    <name evidence="2" type="ORF">IAI60_04840</name>
</gene>
<evidence type="ECO:0000256" key="1">
    <source>
        <dbReference type="SAM" id="MobiDB-lite"/>
    </source>
</evidence>
<protein>
    <submittedName>
        <fullName evidence="2">PhoX family phosphatase</fullName>
    </submittedName>
</protein>
<feature type="compositionally biased region" description="Basic and acidic residues" evidence="1">
    <location>
        <begin position="1"/>
        <end position="13"/>
    </location>
</feature>
<reference evidence="2 3" key="1">
    <citation type="submission" date="2020-09" db="EMBL/GenBank/DDBJ databases">
        <title>Roseomonas.</title>
        <authorList>
            <person name="Zhu W."/>
        </authorList>
    </citation>
    <scope>NUCLEOTIDE SEQUENCE [LARGE SCALE GENOMIC DNA]</scope>
    <source>
        <strain evidence="2 3">1311</strain>
    </source>
</reference>
<dbReference type="PANTHER" id="PTHR35399">
    <property type="entry name" value="SLR8030 PROTEIN"/>
    <property type="match status" value="1"/>
</dbReference>
<evidence type="ECO:0000313" key="3">
    <source>
        <dbReference type="Proteomes" id="UP001518990"/>
    </source>
</evidence>
<organism evidence="2 3">
    <name type="scientific">Roseomonas marmotae</name>
    <dbReference type="NCBI Taxonomy" id="2768161"/>
    <lineage>
        <taxon>Bacteria</taxon>
        <taxon>Pseudomonadati</taxon>
        <taxon>Pseudomonadota</taxon>
        <taxon>Alphaproteobacteria</taxon>
        <taxon>Acetobacterales</taxon>
        <taxon>Roseomonadaceae</taxon>
        <taxon>Roseomonas</taxon>
    </lineage>
</organism>
<name>A0ABS3KC56_9PROT</name>
<accession>A0ABS3KC56</accession>
<proteinExistence type="predicted"/>
<comment type="caution">
    <text evidence="2">The sequence shown here is derived from an EMBL/GenBank/DDBJ whole genome shotgun (WGS) entry which is preliminary data.</text>
</comment>
<evidence type="ECO:0000313" key="2">
    <source>
        <dbReference type="EMBL" id="MBO1073926.1"/>
    </source>
</evidence>
<dbReference type="PANTHER" id="PTHR35399:SF2">
    <property type="entry name" value="DUF839 DOMAIN-CONTAINING PROTEIN"/>
    <property type="match status" value="1"/>
</dbReference>
<dbReference type="Pfam" id="PF05787">
    <property type="entry name" value="PhoX"/>
    <property type="match status" value="1"/>
</dbReference>
<feature type="region of interest" description="Disordered" evidence="1">
    <location>
        <begin position="1"/>
        <end position="23"/>
    </location>
</feature>
<keyword evidence="3" id="KW-1185">Reference proteome</keyword>
<dbReference type="EMBL" id="JACTNF010000003">
    <property type="protein sequence ID" value="MBO1073926.1"/>
    <property type="molecule type" value="Genomic_DNA"/>
</dbReference>
<dbReference type="InterPro" id="IPR008557">
    <property type="entry name" value="PhoX"/>
</dbReference>
<dbReference type="Proteomes" id="UP001518990">
    <property type="component" value="Unassembled WGS sequence"/>
</dbReference>
<sequence length="655" mass="71379">MRNDTMTRDRQPEIEDIGSNPAPRETIGELVERRLSRRAAMRGFFGAAATAVLADQLLVSGGQALAAQAGPSSLSFKEVAHQMTARDAVPEGYEIQTVIRWGDAVLPDAPAFDPLRQTAEAQAAQFGYNNDYVDFFPLPRGSSNASHGLLAVNHEYVDTQLMFPDMGDEDSARQRSSREQARVEMAAHGMSVVEIRRENGRWAPVKAGRLNRRITADTPMRVSGPAAGHERMRTSADPTGRLVLGTLNNCAGGNTPWGTVLTAEENFNQYFGGAAAKTGAQAAAYKRYGIVEKSSYSWTKYEDRFNLDKEPNEPNRFGWIVEFDPYDPESRPVKRTALGRFKHEGCTHAVSADGRVAFYSGDDERFDYVYKFVTARPWNPNDPAANRDLLDDGTLFVARFHEDGRVEWLPLVHGQGPLTAENGFASQADVLIETRRAADLLKATPMDRPEDVQPNPVNGRVYVMLTNNTRRGPEQADASNPRAANRHGHVIEIIPPGAGTGAVDHASAEGRWEIFLMAGRPGVDAGAQYHQATSSEGWLSCPDNCAFDAKGRIWISTDGAPGTSKVADGLYAADTDGEGRALTRLFYQAPTGAEVCGPCFTPDDETIFLAIQHPGDDKGSSFANPSTRWPDFQEGMPPRPAVIAIVRRGGGKIGA</sequence>
<dbReference type="SUPFAM" id="SSF63829">
    <property type="entry name" value="Calcium-dependent phosphotriesterase"/>
    <property type="match status" value="1"/>
</dbReference>